<evidence type="ECO:0000256" key="1">
    <source>
        <dbReference type="SAM" id="MobiDB-lite"/>
    </source>
</evidence>
<accession>A0A0C3FAC5</accession>
<reference evidence="2 3" key="1">
    <citation type="submission" date="2014-04" db="EMBL/GenBank/DDBJ databases">
        <authorList>
            <consortium name="DOE Joint Genome Institute"/>
            <person name="Kuo A."/>
            <person name="Tarkka M."/>
            <person name="Buscot F."/>
            <person name="Kohler A."/>
            <person name="Nagy L.G."/>
            <person name="Floudas D."/>
            <person name="Copeland A."/>
            <person name="Barry K.W."/>
            <person name="Cichocki N."/>
            <person name="Veneault-Fourrey C."/>
            <person name="LaButti K."/>
            <person name="Lindquist E.A."/>
            <person name="Lipzen A."/>
            <person name="Lundell T."/>
            <person name="Morin E."/>
            <person name="Murat C."/>
            <person name="Sun H."/>
            <person name="Tunlid A."/>
            <person name="Henrissat B."/>
            <person name="Grigoriev I.V."/>
            <person name="Hibbett D.S."/>
            <person name="Martin F."/>
            <person name="Nordberg H.P."/>
            <person name="Cantor M.N."/>
            <person name="Hua S.X."/>
        </authorList>
    </citation>
    <scope>NUCLEOTIDE SEQUENCE [LARGE SCALE GENOMIC DNA]</scope>
    <source>
        <strain evidence="2 3">F 1598</strain>
    </source>
</reference>
<dbReference type="HOGENOM" id="CLU_2498667_0_0_1"/>
<dbReference type="EMBL" id="KN833030">
    <property type="protein sequence ID" value="KIM76864.1"/>
    <property type="molecule type" value="Genomic_DNA"/>
</dbReference>
<sequence length="86" mass="9442">MRMYGLHSSSAAPTAAGDDFLRKDQVSHTEEGNARHLGGMETTSDRVDGSTGGAALKHMCWFIVLVFPQQFGQPSLMVERMRTDGR</sequence>
<dbReference type="Proteomes" id="UP000054166">
    <property type="component" value="Unassembled WGS sequence"/>
</dbReference>
<feature type="compositionally biased region" description="Basic and acidic residues" evidence="1">
    <location>
        <begin position="19"/>
        <end position="34"/>
    </location>
</feature>
<proteinExistence type="predicted"/>
<dbReference type="InParanoid" id="A0A0C3FAC5"/>
<dbReference type="AlphaFoldDB" id="A0A0C3FAC5"/>
<gene>
    <name evidence="2" type="ORF">PILCRDRAFT_632899</name>
</gene>
<feature type="region of interest" description="Disordered" evidence="1">
    <location>
        <begin position="1"/>
        <end position="49"/>
    </location>
</feature>
<keyword evidence="3" id="KW-1185">Reference proteome</keyword>
<evidence type="ECO:0000313" key="3">
    <source>
        <dbReference type="Proteomes" id="UP000054166"/>
    </source>
</evidence>
<organism evidence="2 3">
    <name type="scientific">Piloderma croceum (strain F 1598)</name>
    <dbReference type="NCBI Taxonomy" id="765440"/>
    <lineage>
        <taxon>Eukaryota</taxon>
        <taxon>Fungi</taxon>
        <taxon>Dikarya</taxon>
        <taxon>Basidiomycota</taxon>
        <taxon>Agaricomycotina</taxon>
        <taxon>Agaricomycetes</taxon>
        <taxon>Agaricomycetidae</taxon>
        <taxon>Atheliales</taxon>
        <taxon>Atheliaceae</taxon>
        <taxon>Piloderma</taxon>
    </lineage>
</organism>
<protein>
    <submittedName>
        <fullName evidence="2">Uncharacterized protein</fullName>
    </submittedName>
</protein>
<reference evidence="3" key="2">
    <citation type="submission" date="2015-01" db="EMBL/GenBank/DDBJ databases">
        <title>Evolutionary Origins and Diversification of the Mycorrhizal Mutualists.</title>
        <authorList>
            <consortium name="DOE Joint Genome Institute"/>
            <consortium name="Mycorrhizal Genomics Consortium"/>
            <person name="Kohler A."/>
            <person name="Kuo A."/>
            <person name="Nagy L.G."/>
            <person name="Floudas D."/>
            <person name="Copeland A."/>
            <person name="Barry K.W."/>
            <person name="Cichocki N."/>
            <person name="Veneault-Fourrey C."/>
            <person name="LaButti K."/>
            <person name="Lindquist E.A."/>
            <person name="Lipzen A."/>
            <person name="Lundell T."/>
            <person name="Morin E."/>
            <person name="Murat C."/>
            <person name="Riley R."/>
            <person name="Ohm R."/>
            <person name="Sun H."/>
            <person name="Tunlid A."/>
            <person name="Henrissat B."/>
            <person name="Grigoriev I.V."/>
            <person name="Hibbett D.S."/>
            <person name="Martin F."/>
        </authorList>
    </citation>
    <scope>NUCLEOTIDE SEQUENCE [LARGE SCALE GENOMIC DNA]</scope>
    <source>
        <strain evidence="3">F 1598</strain>
    </source>
</reference>
<name>A0A0C3FAC5_PILCF</name>
<evidence type="ECO:0000313" key="2">
    <source>
        <dbReference type="EMBL" id="KIM76864.1"/>
    </source>
</evidence>